<dbReference type="OrthoDB" id="10058186at2759"/>
<gene>
    <name evidence="2" type="ORF">BT63DRAFT_434162</name>
</gene>
<dbReference type="Gene3D" id="2.60.110.10">
    <property type="entry name" value="Thaumatin"/>
    <property type="match status" value="1"/>
</dbReference>
<dbReference type="CDD" id="cd09220">
    <property type="entry name" value="GH64-GluB-like"/>
    <property type="match status" value="1"/>
</dbReference>
<dbReference type="PANTHER" id="PTHR38165:SF1">
    <property type="entry name" value="GLUCANASE B"/>
    <property type="match status" value="1"/>
</dbReference>
<dbReference type="PROSITE" id="PS52006">
    <property type="entry name" value="GH64"/>
    <property type="match status" value="1"/>
</dbReference>
<evidence type="ECO:0000313" key="3">
    <source>
        <dbReference type="Proteomes" id="UP000799302"/>
    </source>
</evidence>
<dbReference type="InterPro" id="IPR037176">
    <property type="entry name" value="Osmotin/thaumatin-like_sf"/>
</dbReference>
<dbReference type="EMBL" id="MU004239">
    <property type="protein sequence ID" value="KAF2666384.1"/>
    <property type="molecule type" value="Genomic_DNA"/>
</dbReference>
<dbReference type="InterPro" id="IPR037398">
    <property type="entry name" value="Glyco_hydro_64_fam"/>
</dbReference>
<feature type="domain" description="GH64" evidence="1">
    <location>
        <begin position="7"/>
        <end position="378"/>
    </location>
</feature>
<protein>
    <recommendedName>
        <fullName evidence="1">GH64 domain-containing protein</fullName>
    </recommendedName>
</protein>
<dbReference type="InterPro" id="IPR042517">
    <property type="entry name" value="Glyco_hydro_64_N_2"/>
</dbReference>
<organism evidence="2 3">
    <name type="scientific">Microthyrium microscopicum</name>
    <dbReference type="NCBI Taxonomy" id="703497"/>
    <lineage>
        <taxon>Eukaryota</taxon>
        <taxon>Fungi</taxon>
        <taxon>Dikarya</taxon>
        <taxon>Ascomycota</taxon>
        <taxon>Pezizomycotina</taxon>
        <taxon>Dothideomycetes</taxon>
        <taxon>Dothideomycetes incertae sedis</taxon>
        <taxon>Microthyriales</taxon>
        <taxon>Microthyriaceae</taxon>
        <taxon>Microthyrium</taxon>
    </lineage>
</organism>
<proteinExistence type="predicted"/>
<dbReference type="Proteomes" id="UP000799302">
    <property type="component" value="Unassembled WGS sequence"/>
</dbReference>
<evidence type="ECO:0000313" key="2">
    <source>
        <dbReference type="EMBL" id="KAF2666384.1"/>
    </source>
</evidence>
<dbReference type="Pfam" id="PF16483">
    <property type="entry name" value="Glyco_hydro_64"/>
    <property type="match status" value="1"/>
</dbReference>
<dbReference type="PANTHER" id="PTHR38165">
    <property type="match status" value="1"/>
</dbReference>
<dbReference type="InterPro" id="IPR032477">
    <property type="entry name" value="Glyco_hydro_64"/>
</dbReference>
<dbReference type="Gene3D" id="3.30.920.50">
    <property type="entry name" value="Beta-1,3-glucanase, C-terminal domain"/>
    <property type="match status" value="1"/>
</dbReference>
<keyword evidence="3" id="KW-1185">Reference proteome</keyword>
<sequence>MSRSLASTSTTLPITLKNNTSSGSVYCYVTGQAIDNNYAVFLLQADGLTPYYPASPSRVGSPLQANCAIALGAPGNSRTITIPHIAGGRIWFSIDQPLTFLLNPGGNSPGLVEPSVTNGSDPNYNVNWGFAEFTYNSNQMYANITMVDFVSIPIALSLTNSSGGIQTVNGMPANGLQTVAAQLQQQTSADGVQGWTNLLINSPNGQLLRVLSPNNDIVMHPGDFNGYYDNYINQVLTQYTNSRLTSNVSGQTLTGSVQNGNIIIGSETFARPNTADIFSSNSGPFSTGSNVMRNNIIPQLAAAFNRSTLLVSNQMPSPFSSFYQNSITNHYSRIVHNVVAGGKGYAFPYDDVPPSDGNDQSGYVNDGAPVSMTVTVGGV</sequence>
<dbReference type="AlphaFoldDB" id="A0A6A6U611"/>
<accession>A0A6A6U611</accession>
<evidence type="ECO:0000259" key="1">
    <source>
        <dbReference type="PROSITE" id="PS52006"/>
    </source>
</evidence>
<reference evidence="2" key="1">
    <citation type="journal article" date="2020" name="Stud. Mycol.">
        <title>101 Dothideomycetes genomes: a test case for predicting lifestyles and emergence of pathogens.</title>
        <authorList>
            <person name="Haridas S."/>
            <person name="Albert R."/>
            <person name="Binder M."/>
            <person name="Bloem J."/>
            <person name="Labutti K."/>
            <person name="Salamov A."/>
            <person name="Andreopoulos B."/>
            <person name="Baker S."/>
            <person name="Barry K."/>
            <person name="Bills G."/>
            <person name="Bluhm B."/>
            <person name="Cannon C."/>
            <person name="Castanera R."/>
            <person name="Culley D."/>
            <person name="Daum C."/>
            <person name="Ezra D."/>
            <person name="Gonzalez J."/>
            <person name="Henrissat B."/>
            <person name="Kuo A."/>
            <person name="Liang C."/>
            <person name="Lipzen A."/>
            <person name="Lutzoni F."/>
            <person name="Magnuson J."/>
            <person name="Mondo S."/>
            <person name="Nolan M."/>
            <person name="Ohm R."/>
            <person name="Pangilinan J."/>
            <person name="Park H.-J."/>
            <person name="Ramirez L."/>
            <person name="Alfaro M."/>
            <person name="Sun H."/>
            <person name="Tritt A."/>
            <person name="Yoshinaga Y."/>
            <person name="Zwiers L.-H."/>
            <person name="Turgeon B."/>
            <person name="Goodwin S."/>
            <person name="Spatafora J."/>
            <person name="Crous P."/>
            <person name="Grigoriev I."/>
        </authorList>
    </citation>
    <scope>NUCLEOTIDE SEQUENCE</scope>
    <source>
        <strain evidence="2">CBS 115976</strain>
    </source>
</reference>
<name>A0A6A6U611_9PEZI</name>